<feature type="compositionally biased region" description="Gly residues" evidence="1">
    <location>
        <begin position="170"/>
        <end position="179"/>
    </location>
</feature>
<dbReference type="OrthoDB" id="9796551at2"/>
<comment type="caution">
    <text evidence="2">The sequence shown here is derived from an EMBL/GenBank/DDBJ whole genome shotgun (WGS) entry which is preliminary data.</text>
</comment>
<evidence type="ECO:0000313" key="3">
    <source>
        <dbReference type="Proteomes" id="UP001154420"/>
    </source>
</evidence>
<evidence type="ECO:0000313" key="2">
    <source>
        <dbReference type="EMBL" id="NBJ94724.1"/>
    </source>
</evidence>
<accession>A0A9X5BJ91</accession>
<keyword evidence="3" id="KW-1185">Reference proteome</keyword>
<dbReference type="EMBL" id="QZDT01000048">
    <property type="protein sequence ID" value="NBJ94724.1"/>
    <property type="molecule type" value="Genomic_DNA"/>
</dbReference>
<gene>
    <name evidence="2" type="ORF">D5281_19625</name>
</gene>
<evidence type="ECO:0000256" key="1">
    <source>
        <dbReference type="SAM" id="MobiDB-lite"/>
    </source>
</evidence>
<feature type="region of interest" description="Disordered" evidence="1">
    <location>
        <begin position="28"/>
        <end position="55"/>
    </location>
</feature>
<dbReference type="AlphaFoldDB" id="A0A9X5BJ91"/>
<name>A0A9X5BJ91_9FIRM</name>
<proteinExistence type="predicted"/>
<organism evidence="2 3">
    <name type="scientific">Parablautia muri</name>
    <dbReference type="NCBI Taxonomy" id="2320879"/>
    <lineage>
        <taxon>Bacteria</taxon>
        <taxon>Bacillati</taxon>
        <taxon>Bacillota</taxon>
        <taxon>Clostridia</taxon>
        <taxon>Lachnospirales</taxon>
        <taxon>Lachnospiraceae</taxon>
        <taxon>Parablautia</taxon>
    </lineage>
</organism>
<sequence>MEIQNNYNAFSDRRYQESHTHHITKCLHEEESAKSKSMAAGMKQDAVSLGEDGKTEPDSLFTYGAVGGREKKTGGLGLKKGLDIIKGIWDSMGDEEKTKAASEKGLIAGSETVEEAGIDAASSAIKQGLPYRIVKKWESVRERLKAGLSTALKRFNKGDAFGALTDPKGNFGGKKGSGRQGLEKAGRGTRQRRPDILTASLSESHLMDSYSKSGEYCQINENLTYHRSKAAEK</sequence>
<dbReference type="RefSeq" id="WP_160561735.1">
    <property type="nucleotide sequence ID" value="NZ_QZDT01000048.1"/>
</dbReference>
<dbReference type="Proteomes" id="UP001154420">
    <property type="component" value="Unassembled WGS sequence"/>
</dbReference>
<protein>
    <submittedName>
        <fullName evidence="2">Uncharacterized protein</fullName>
    </submittedName>
</protein>
<feature type="region of interest" description="Disordered" evidence="1">
    <location>
        <begin position="166"/>
        <end position="198"/>
    </location>
</feature>
<reference evidence="2" key="1">
    <citation type="submission" date="2018-09" db="EMBL/GenBank/DDBJ databases">
        <title>Murine metabolic-syndrome-specific gut microbial biobank.</title>
        <authorList>
            <person name="Liu C."/>
        </authorList>
    </citation>
    <scope>NUCLEOTIDE SEQUENCE</scope>
    <source>
        <strain evidence="2">D42-62</strain>
    </source>
</reference>